<dbReference type="Proteomes" id="UP001597214">
    <property type="component" value="Unassembled WGS sequence"/>
</dbReference>
<keyword evidence="4" id="KW-1185">Reference proteome</keyword>
<sequence length="1041" mass="108405">MVNVLRHELKKQGNETTIIVYLDSNLTEFAEEFGSRSNGDQEDVRKSVKGYISQKFPNLKNATVKVMVGSMLVTSFAVGGGILAGAGKAEAAAPTAQAAQAAAQNFKDISGTMDEETRTAIGQLSTAEVIKGYDDGTFKPYQEINRMQAAVILVRTLGLDTTNVTDPGFKDIPKTHMYYKEIAAATNAGLFNEADNFNPDGVFTRGQAASVLARAFDLDAETKTTPFNDVVGSGHEQGIGVLFNKGMVKGKSATSFDPNGKLNRSQFALMLQRSFKVDEVKPKLSEQVRDRLGIEVTPGAPVDPVEPDDVVAATAAVDAYEALTVGSYSDYLTSVGLETAARASVDVLTDETVKADLSARVDAQAATNTGIVNTAVSNVTAATNHVALSGALGFFSDVNNDLIAQYDTAITNDIDTADEIQTTIYSQNLISKFNTAVPSTADDRGDINQLAFYAAIQYGADKGLLTNVDLDVYFDTYLDSAVALTGAVTTVDTIQDSVISPAVNAILTDATNKVASAEGNPTGLTADNSKTLIQEAQNSINGLPDGISNNTTSKAALQERLDKVKAVLPVIDADNQVELLGALQQSTYFDRINVDFIADYESSINAIAGTKSVDNVQGAIDSVNLSKAQTAVTAAEGDTTSSTKIATAQSYVDLVKPDAENVTTKADLQARVNALVENLPLETALDDANALTGTSSNDGILAALSSLSVSSPDFDIATVDHNFLPQIAAQIDADGAGGDLTAAQIQTSVEKALVGVVGGLTAASADADVLAALAGLSKASTAFEYNTVIENLSNEYATAIGGALAADKDSAAEIQTIIQSIPLTQANALTGASTNDDISKALSSLATSSADLNAATINSALLNQYATQIAADKTAKAADLTAAEIQDSLDVVNNLHAVNTVTSASDMRTALTTFAVETGHTTYLDLSGVAKLEVAQSILGSRADQTDSKFANTTAVTSEIDAKISERATLIGNVNGATSITAMNTALDALNYGPYEALSSTEKINTAEAFLNAVPKDANGNPIAYTSLGAIHSAIDTAIGR</sequence>
<name>A0ABW4LV94_9BACI</name>
<evidence type="ECO:0000313" key="3">
    <source>
        <dbReference type="EMBL" id="MFD1738503.1"/>
    </source>
</evidence>
<reference evidence="4" key="1">
    <citation type="journal article" date="2019" name="Int. J. Syst. Evol. Microbiol.">
        <title>The Global Catalogue of Microorganisms (GCM) 10K type strain sequencing project: providing services to taxonomists for standard genome sequencing and annotation.</title>
        <authorList>
            <consortium name="The Broad Institute Genomics Platform"/>
            <consortium name="The Broad Institute Genome Sequencing Center for Infectious Disease"/>
            <person name="Wu L."/>
            <person name="Ma J."/>
        </authorList>
    </citation>
    <scope>NUCLEOTIDE SEQUENCE [LARGE SCALE GENOMIC DNA]</scope>
    <source>
        <strain evidence="4">CCUG 49339</strain>
    </source>
</reference>
<accession>A0ABW4LV94</accession>
<evidence type="ECO:0000259" key="2">
    <source>
        <dbReference type="PROSITE" id="PS51272"/>
    </source>
</evidence>
<dbReference type="Pfam" id="PF00395">
    <property type="entry name" value="SLH"/>
    <property type="match status" value="3"/>
</dbReference>
<gene>
    <name evidence="3" type="ORF">ACFSCX_18435</name>
</gene>
<dbReference type="InterPro" id="IPR001119">
    <property type="entry name" value="SLH_dom"/>
</dbReference>
<evidence type="ECO:0000256" key="1">
    <source>
        <dbReference type="ARBA" id="ARBA00022729"/>
    </source>
</evidence>
<feature type="domain" description="SLH" evidence="2">
    <location>
        <begin position="165"/>
        <end position="226"/>
    </location>
</feature>
<comment type="caution">
    <text evidence="3">The sequence shown here is derived from an EMBL/GenBank/DDBJ whole genome shotgun (WGS) entry which is preliminary data.</text>
</comment>
<dbReference type="EMBL" id="JBHUEM010000045">
    <property type="protein sequence ID" value="MFD1738503.1"/>
    <property type="molecule type" value="Genomic_DNA"/>
</dbReference>
<dbReference type="PROSITE" id="PS51272">
    <property type="entry name" value="SLH"/>
    <property type="match status" value="2"/>
</dbReference>
<evidence type="ECO:0000313" key="4">
    <source>
        <dbReference type="Proteomes" id="UP001597214"/>
    </source>
</evidence>
<organism evidence="3 4">
    <name type="scientific">Bacillus salitolerans</name>
    <dbReference type="NCBI Taxonomy" id="1437434"/>
    <lineage>
        <taxon>Bacteria</taxon>
        <taxon>Bacillati</taxon>
        <taxon>Bacillota</taxon>
        <taxon>Bacilli</taxon>
        <taxon>Bacillales</taxon>
        <taxon>Bacillaceae</taxon>
        <taxon>Bacillus</taxon>
    </lineage>
</organism>
<protein>
    <submittedName>
        <fullName evidence="3">S-layer homology domain-containing protein</fullName>
    </submittedName>
</protein>
<proteinExistence type="predicted"/>
<feature type="domain" description="SLH" evidence="2">
    <location>
        <begin position="103"/>
        <end position="164"/>
    </location>
</feature>
<dbReference type="RefSeq" id="WP_377929708.1">
    <property type="nucleotide sequence ID" value="NZ_JBHUEM010000045.1"/>
</dbReference>
<keyword evidence="1" id="KW-0732">Signal</keyword>